<accession>A0A7I8DHL9</accession>
<keyword evidence="1" id="KW-0732">Signal</keyword>
<feature type="domain" description="BIG2" evidence="2">
    <location>
        <begin position="124"/>
        <end position="203"/>
    </location>
</feature>
<keyword evidence="4" id="KW-1185">Reference proteome</keyword>
<organism evidence="3 4">
    <name type="scientific">Anaerocolumna chitinilytica</name>
    <dbReference type="NCBI Taxonomy" id="1727145"/>
    <lineage>
        <taxon>Bacteria</taxon>
        <taxon>Bacillati</taxon>
        <taxon>Bacillota</taxon>
        <taxon>Clostridia</taxon>
        <taxon>Lachnospirales</taxon>
        <taxon>Lachnospiraceae</taxon>
        <taxon>Anaerocolumna</taxon>
    </lineage>
</organism>
<feature type="domain" description="BIG2" evidence="2">
    <location>
        <begin position="32"/>
        <end position="110"/>
    </location>
</feature>
<dbReference type="Proteomes" id="UP000515703">
    <property type="component" value="Chromosome"/>
</dbReference>
<evidence type="ECO:0000313" key="3">
    <source>
        <dbReference type="EMBL" id="BCJ97929.1"/>
    </source>
</evidence>
<dbReference type="Gene3D" id="2.60.40.1220">
    <property type="match status" value="3"/>
</dbReference>
<protein>
    <recommendedName>
        <fullName evidence="2">BIG2 domain-containing protein</fullName>
    </recommendedName>
</protein>
<dbReference type="Pfam" id="PF02368">
    <property type="entry name" value="Big_2"/>
    <property type="match status" value="2"/>
</dbReference>
<gene>
    <name evidence="3" type="ORF">bsdcttw_09700</name>
</gene>
<reference evidence="3 4" key="1">
    <citation type="submission" date="2020-08" db="EMBL/GenBank/DDBJ databases">
        <title>Draft genome sequencing of an Anaerocolumna strain isolated from anoxic soil subjected to BSD treatment.</title>
        <authorList>
            <person name="Uek A."/>
            <person name="Tonouchi A."/>
        </authorList>
    </citation>
    <scope>NUCLEOTIDE SEQUENCE [LARGE SCALE GENOMIC DNA]</scope>
    <source>
        <strain evidence="3 4">CTTW</strain>
    </source>
</reference>
<dbReference type="KEGG" id="acht:bsdcttw_09700"/>
<dbReference type="Gene3D" id="2.60.40.1080">
    <property type="match status" value="2"/>
</dbReference>
<dbReference type="SUPFAM" id="SSF49373">
    <property type="entry name" value="Invasin/intimin cell-adhesion fragments"/>
    <property type="match status" value="2"/>
</dbReference>
<evidence type="ECO:0000259" key="2">
    <source>
        <dbReference type="SMART" id="SM00635"/>
    </source>
</evidence>
<dbReference type="SMART" id="SM00635">
    <property type="entry name" value="BID_2"/>
    <property type="match status" value="2"/>
</dbReference>
<dbReference type="RefSeq" id="WP_185258300.1">
    <property type="nucleotide sequence ID" value="NZ_AP023368.1"/>
</dbReference>
<proteinExistence type="predicted"/>
<dbReference type="InterPro" id="IPR008964">
    <property type="entry name" value="Invasin/intimin_cell_adhesion"/>
</dbReference>
<evidence type="ECO:0000313" key="4">
    <source>
        <dbReference type="Proteomes" id="UP000515703"/>
    </source>
</evidence>
<dbReference type="InterPro" id="IPR003343">
    <property type="entry name" value="Big_2"/>
</dbReference>
<dbReference type="EMBL" id="AP023368">
    <property type="protein sequence ID" value="BCJ97929.1"/>
    <property type="molecule type" value="Genomic_DNA"/>
</dbReference>
<sequence length="856" mass="90859">MKNGIRKVLAVFIIAALILPILTSAGSLTVKAAAAPTLSTTQRSLVGIGSTFTLTVKNLNSSTVQTKKWSSSNSKIATVNPSTGYVTAVAKGTTYINLKITYKNKKTATLKCKVTVMIPATKIVINNATDTPDNNSRHLMQVGEKYDFNVDVTPSNSNSVVTYSINNTSVATVDQNGVVTAVSPGFAILTATASLTAAGASTSYINDKIIIEVAAKSAKVKSAVITDSTTLTITFDSAVDAATIFDTKKKLLNVVDITPKYDANGNPANAVGTMTGVLSSDAKVLTITTTKIFSGSYTIHVSASIASTTGVALQNYYTDVTYKDTVAPYYVGYTVDDTGLKASINFSEAMDFSGLTIVDAKLNTTSTATQALPATIALLKGKTNYKVSSDYKSLVIDLTNMDSYDKNKQFTVIMSGIKDLSGNYPAGYTVSAILGTDTTYKPQAQLINIQRTGYNTLTATFSRNIRVPGMVILSNGESIGNGTVDAKDPTKVNYTMSSNGALLSGVQKVSIGMWDSYNVNPSDSTGRSFVSYSVDFTIVSARPTIVKSELKMETNNGTDTYLLYLTYSKDVSLMSQVGSLIATKIITSNNDIYSNRNLSYTASVQGSIVTVILNSAQFSEAGQYTITVPTGFVKDEYYNTNADESIQITKTATASSVLAAPKAVTQSPVNPSVIYVTFADKVDEVSAQTVSNYYIPGATITKAELTTNTNTGATITLTLATGSIPYSTMYPITIRNIAGYNNTYTAMAVYNNTIALNENVGPYLTGATYTYPNMITVTFSENVKGNPSFDIVQNGSTNAGLAVYSCSITDNKVVILLTRTPDKGIPLTLKPTTSNSITDMMGNATTITTVGVTPNY</sequence>
<evidence type="ECO:0000256" key="1">
    <source>
        <dbReference type="ARBA" id="ARBA00022729"/>
    </source>
</evidence>
<dbReference type="InterPro" id="IPR014755">
    <property type="entry name" value="Cu-Rt/internalin_Ig-like"/>
</dbReference>
<dbReference type="AlphaFoldDB" id="A0A7I8DHL9"/>
<name>A0A7I8DHL9_9FIRM</name>
<reference evidence="3 4" key="2">
    <citation type="submission" date="2020-08" db="EMBL/GenBank/DDBJ databases">
        <authorList>
            <person name="Ueki A."/>
            <person name="Tonouchi A."/>
        </authorList>
    </citation>
    <scope>NUCLEOTIDE SEQUENCE [LARGE SCALE GENOMIC DNA]</scope>
    <source>
        <strain evidence="3 4">CTTW</strain>
    </source>
</reference>